<organism evidence="1 2">
    <name type="scientific">Microbispora corallina</name>
    <dbReference type="NCBI Taxonomy" id="83302"/>
    <lineage>
        <taxon>Bacteria</taxon>
        <taxon>Bacillati</taxon>
        <taxon>Actinomycetota</taxon>
        <taxon>Actinomycetes</taxon>
        <taxon>Streptosporangiales</taxon>
        <taxon>Streptosporangiaceae</taxon>
        <taxon>Microbispora</taxon>
    </lineage>
</organism>
<gene>
    <name evidence="1" type="ORF">Mco01_70410</name>
</gene>
<dbReference type="EMBL" id="BOOC01000050">
    <property type="protein sequence ID" value="GIH44041.1"/>
    <property type="molecule type" value="Genomic_DNA"/>
</dbReference>
<sequence>MNGLAHFLDGLRCSICGALNVLWLDPIRGLVECHECGQTALTIPETAEEDS</sequence>
<reference evidence="1 2" key="1">
    <citation type="submission" date="2021-01" db="EMBL/GenBank/DDBJ databases">
        <title>Whole genome shotgun sequence of Microbispora corallina NBRC 16416.</title>
        <authorList>
            <person name="Komaki H."/>
            <person name="Tamura T."/>
        </authorList>
    </citation>
    <scope>NUCLEOTIDE SEQUENCE [LARGE SCALE GENOMIC DNA]</scope>
    <source>
        <strain evidence="1 2">NBRC 16416</strain>
    </source>
</reference>
<evidence type="ECO:0000313" key="1">
    <source>
        <dbReference type="EMBL" id="GIH44041.1"/>
    </source>
</evidence>
<dbReference type="RefSeq" id="WP_204061072.1">
    <property type="nucleotide sequence ID" value="NZ_BAAAGP010000040.1"/>
</dbReference>
<accession>A0ABQ4GAC4</accession>
<comment type="caution">
    <text evidence="1">The sequence shown here is derived from an EMBL/GenBank/DDBJ whole genome shotgun (WGS) entry which is preliminary data.</text>
</comment>
<protein>
    <submittedName>
        <fullName evidence="1">Uncharacterized protein</fullName>
    </submittedName>
</protein>
<name>A0ABQ4GAC4_9ACTN</name>
<dbReference type="Proteomes" id="UP000603904">
    <property type="component" value="Unassembled WGS sequence"/>
</dbReference>
<keyword evidence="2" id="KW-1185">Reference proteome</keyword>
<proteinExistence type="predicted"/>
<evidence type="ECO:0000313" key="2">
    <source>
        <dbReference type="Proteomes" id="UP000603904"/>
    </source>
</evidence>